<dbReference type="PANTHER" id="PTHR40463:SF1">
    <property type="entry name" value="PH-RESPONSE REGULATOR PROTEIN PALC"/>
    <property type="match status" value="1"/>
</dbReference>
<feature type="region of interest" description="Disordered" evidence="3">
    <location>
        <begin position="290"/>
        <end position="442"/>
    </location>
</feature>
<evidence type="ECO:0000256" key="1">
    <source>
        <dbReference type="ARBA" id="ARBA00010997"/>
    </source>
</evidence>
<reference evidence="5" key="1">
    <citation type="journal article" date="2023" name="PhytoFront">
        <title>Draft Genome Resources of Seven Strains of Tilletia horrida, Causal Agent of Kernel Smut of Rice.</title>
        <authorList>
            <person name="Khanal S."/>
            <person name="Antony Babu S."/>
            <person name="Zhou X.G."/>
        </authorList>
    </citation>
    <scope>NUCLEOTIDE SEQUENCE</scope>
    <source>
        <strain evidence="5">TX3</strain>
    </source>
</reference>
<feature type="compositionally biased region" description="Gly residues" evidence="3">
    <location>
        <begin position="298"/>
        <end position="314"/>
    </location>
</feature>
<dbReference type="Proteomes" id="UP001176521">
    <property type="component" value="Unassembled WGS sequence"/>
</dbReference>
<feature type="compositionally biased region" description="Gly residues" evidence="3">
    <location>
        <begin position="644"/>
        <end position="654"/>
    </location>
</feature>
<evidence type="ECO:0000259" key="4">
    <source>
        <dbReference type="PROSITE" id="PS51180"/>
    </source>
</evidence>
<protein>
    <recommendedName>
        <fullName evidence="2">pH-response regulator protein palC</fullName>
    </recommendedName>
</protein>
<dbReference type="AlphaFoldDB" id="A0AAN6GB13"/>
<dbReference type="Gene3D" id="1.25.40.280">
    <property type="entry name" value="alix/aip1 like domains"/>
    <property type="match status" value="2"/>
</dbReference>
<comment type="caution">
    <text evidence="5">The sequence shown here is derived from an EMBL/GenBank/DDBJ whole genome shotgun (WGS) entry which is preliminary data.</text>
</comment>
<dbReference type="InterPro" id="IPR037505">
    <property type="entry name" value="pH-resp_palC"/>
</dbReference>
<dbReference type="GO" id="GO:0005886">
    <property type="term" value="C:plasma membrane"/>
    <property type="evidence" value="ECO:0007669"/>
    <property type="project" value="TreeGrafter"/>
</dbReference>
<dbReference type="SMART" id="SM01041">
    <property type="entry name" value="BRO1"/>
    <property type="match status" value="1"/>
</dbReference>
<dbReference type="InterPro" id="IPR038499">
    <property type="entry name" value="BRO1_sf"/>
</dbReference>
<comment type="similarity">
    <text evidence="1">Belongs to the palC family.</text>
</comment>
<evidence type="ECO:0000313" key="5">
    <source>
        <dbReference type="EMBL" id="KAK0531310.1"/>
    </source>
</evidence>
<dbReference type="PANTHER" id="PTHR40463">
    <property type="entry name" value="PH-RESPONSE REGULATOR PROTEIN PALC"/>
    <property type="match status" value="1"/>
</dbReference>
<keyword evidence="6" id="KW-1185">Reference proteome</keyword>
<evidence type="ECO:0000313" key="6">
    <source>
        <dbReference type="Proteomes" id="UP001176521"/>
    </source>
</evidence>
<feature type="region of interest" description="Disordered" evidence="3">
    <location>
        <begin position="495"/>
        <end position="542"/>
    </location>
</feature>
<feature type="domain" description="BRO1" evidence="4">
    <location>
        <begin position="1"/>
        <end position="689"/>
    </location>
</feature>
<gene>
    <name evidence="5" type="ORF">OC842_003657</name>
</gene>
<accession>A0AAN6GB13</accession>
<dbReference type="EMBL" id="JAPDMQ010000189">
    <property type="protein sequence ID" value="KAK0531310.1"/>
    <property type="molecule type" value="Genomic_DNA"/>
</dbReference>
<feature type="compositionally biased region" description="Gly residues" evidence="3">
    <location>
        <begin position="344"/>
        <end position="362"/>
    </location>
</feature>
<evidence type="ECO:0000256" key="2">
    <source>
        <dbReference type="ARBA" id="ARBA00022193"/>
    </source>
</evidence>
<dbReference type="PROSITE" id="PS51180">
    <property type="entry name" value="BRO1"/>
    <property type="match status" value="1"/>
</dbReference>
<proteinExistence type="inferred from homology"/>
<dbReference type="InterPro" id="IPR004328">
    <property type="entry name" value="BRO1_dom"/>
</dbReference>
<feature type="compositionally biased region" description="Gly residues" evidence="3">
    <location>
        <begin position="407"/>
        <end position="417"/>
    </location>
</feature>
<evidence type="ECO:0000256" key="3">
    <source>
        <dbReference type="SAM" id="MobiDB-lite"/>
    </source>
</evidence>
<dbReference type="Pfam" id="PF03097">
    <property type="entry name" value="BRO1"/>
    <property type="match status" value="1"/>
</dbReference>
<feature type="compositionally biased region" description="Low complexity" evidence="3">
    <location>
        <begin position="498"/>
        <end position="516"/>
    </location>
</feature>
<dbReference type="GO" id="GO:0071467">
    <property type="term" value="P:cellular response to pH"/>
    <property type="evidence" value="ECO:0007669"/>
    <property type="project" value="InterPro"/>
</dbReference>
<name>A0AAN6GB13_9BASI</name>
<sequence>MYLYELPTTGEVVFADFLLASSPHLVTQLAHATELRARIRALLKANRADDATAHSTRDWLTIAKAADDYLPYLCAIYNCLQTDDLLLKYEPEFAWRTAFSASSSPLRIAAAAAAAGAPPRIAIRSIHYELASVLLLSAAALSNLATSIIAALGTAYERDRSLSDTQRRAKDDKLKTAADLLCRASGIFDYLASSFIPSWENAVGRIDPRPPETTQELARALAKLSLADAQALAIRKLLSPSVALAEDTITPGPPLPKTHPSPSLLAKLHLETCALYESAEQLARLAGSKRAGTAGNSSSGGGSNGGGEGGGGMALGASASGRVGGSGGARAIEPPPAVVTARLAGGGGDYPRGGGLGQGAGYEGSDDGSSSNQGPAREGGAGGGLFASPGKSPNGKPSRLLNFAQRLGGGGGGGGAGASPPTRPGSSDTPPPSSGGSSTYSHPGVTPTLLDYLSTNALFARAQAYRWLALDCGEQRSAYGEALAYLALARDELEDGDSSSSSKADPTSSSPSSSSSKKPRSKLAQKLADLSSSASLTPKRSRELRAELKAKSALELRDVTHWTRAYAKLNDTLAFLPIPPRADVLAKIPAGRAVLSAKKYALPTPAFGPGSASSSSADGDGLLGEGMRRLGFGHAEDELDVLVRGGGGGGGGYEAGAPPPPPEGSLLGTERKKGADADKGAYAGAGAYY</sequence>
<feature type="region of interest" description="Disordered" evidence="3">
    <location>
        <begin position="643"/>
        <end position="677"/>
    </location>
</feature>
<organism evidence="5 6">
    <name type="scientific">Tilletia horrida</name>
    <dbReference type="NCBI Taxonomy" id="155126"/>
    <lineage>
        <taxon>Eukaryota</taxon>
        <taxon>Fungi</taxon>
        <taxon>Dikarya</taxon>
        <taxon>Basidiomycota</taxon>
        <taxon>Ustilaginomycotina</taxon>
        <taxon>Exobasidiomycetes</taxon>
        <taxon>Tilletiales</taxon>
        <taxon>Tilletiaceae</taxon>
        <taxon>Tilletia</taxon>
    </lineage>
</organism>
<feature type="compositionally biased region" description="Low complexity" evidence="3">
    <location>
        <begin position="418"/>
        <end position="442"/>
    </location>
</feature>